<dbReference type="EMBL" id="KZ857400">
    <property type="protein sequence ID" value="RDX50262.1"/>
    <property type="molecule type" value="Genomic_DNA"/>
</dbReference>
<sequence>MSDILFTTPAVVTAQFYGSVRMFDFTSDKMDVDASSLVKAGARKLHGGAVGLYGLFDKDNAIPAGKRGKFEEDVEMKLADNVPGKSSFARLKKRVRSLRALAKSKLMPSKMAKKAGQLMDIDYDLNAAPATYPFTFSSPRSHERAREGQDVATQPVISTPSLAVQSTSTAINGLALSPSRVHITSTTVEDRSGDDTGSIHDQNQGKVRESALDAEGTSVSLTAKVKEGQHFSAVPIIMDMMERYWLEAASKAQAVVQESGIHPPESDTAPAALDDSENTHNLSSVIALEESSQVRRQP</sequence>
<name>A0A371DCS1_9APHY</name>
<reference evidence="2 3" key="1">
    <citation type="journal article" date="2018" name="Biotechnol. Biofuels">
        <title>Integrative visual omics of the white-rot fungus Polyporus brumalis exposes the biotechnological potential of its oxidative enzymes for delignifying raw plant biomass.</title>
        <authorList>
            <person name="Miyauchi S."/>
            <person name="Rancon A."/>
            <person name="Drula E."/>
            <person name="Hage H."/>
            <person name="Chaduli D."/>
            <person name="Favel A."/>
            <person name="Grisel S."/>
            <person name="Henrissat B."/>
            <person name="Herpoel-Gimbert I."/>
            <person name="Ruiz-Duenas F.J."/>
            <person name="Chevret D."/>
            <person name="Hainaut M."/>
            <person name="Lin J."/>
            <person name="Wang M."/>
            <person name="Pangilinan J."/>
            <person name="Lipzen A."/>
            <person name="Lesage-Meessen L."/>
            <person name="Navarro D."/>
            <person name="Riley R."/>
            <person name="Grigoriev I.V."/>
            <person name="Zhou S."/>
            <person name="Raouche S."/>
            <person name="Rosso M.N."/>
        </authorList>
    </citation>
    <scope>NUCLEOTIDE SEQUENCE [LARGE SCALE GENOMIC DNA]</scope>
    <source>
        <strain evidence="2 3">BRFM 1820</strain>
    </source>
</reference>
<evidence type="ECO:0000313" key="3">
    <source>
        <dbReference type="Proteomes" id="UP000256964"/>
    </source>
</evidence>
<dbReference type="OrthoDB" id="10583361at2759"/>
<organism evidence="2 3">
    <name type="scientific">Lentinus brumalis</name>
    <dbReference type="NCBI Taxonomy" id="2498619"/>
    <lineage>
        <taxon>Eukaryota</taxon>
        <taxon>Fungi</taxon>
        <taxon>Dikarya</taxon>
        <taxon>Basidiomycota</taxon>
        <taxon>Agaricomycotina</taxon>
        <taxon>Agaricomycetes</taxon>
        <taxon>Polyporales</taxon>
        <taxon>Polyporaceae</taxon>
        <taxon>Lentinus</taxon>
    </lineage>
</organism>
<feature type="compositionally biased region" description="Polar residues" evidence="1">
    <location>
        <begin position="279"/>
        <end position="298"/>
    </location>
</feature>
<proteinExistence type="predicted"/>
<dbReference type="Proteomes" id="UP000256964">
    <property type="component" value="Unassembled WGS sequence"/>
</dbReference>
<feature type="region of interest" description="Disordered" evidence="1">
    <location>
        <begin position="255"/>
        <end position="298"/>
    </location>
</feature>
<gene>
    <name evidence="2" type="ORF">OH76DRAFT_465575</name>
</gene>
<protein>
    <submittedName>
        <fullName evidence="2">Uncharacterized protein</fullName>
    </submittedName>
</protein>
<evidence type="ECO:0000256" key="1">
    <source>
        <dbReference type="SAM" id="MobiDB-lite"/>
    </source>
</evidence>
<feature type="compositionally biased region" description="Basic and acidic residues" evidence="1">
    <location>
        <begin position="188"/>
        <end position="198"/>
    </location>
</feature>
<dbReference type="AlphaFoldDB" id="A0A371DCS1"/>
<accession>A0A371DCS1</accession>
<evidence type="ECO:0000313" key="2">
    <source>
        <dbReference type="EMBL" id="RDX50262.1"/>
    </source>
</evidence>
<keyword evidence="3" id="KW-1185">Reference proteome</keyword>
<feature type="region of interest" description="Disordered" evidence="1">
    <location>
        <begin position="187"/>
        <end position="213"/>
    </location>
</feature>